<evidence type="ECO:0000256" key="2">
    <source>
        <dbReference type="SAM" id="SignalP"/>
    </source>
</evidence>
<evidence type="ECO:0000313" key="3">
    <source>
        <dbReference type="EMBL" id="NMO21699.1"/>
    </source>
</evidence>
<feature type="region of interest" description="Disordered" evidence="1">
    <location>
        <begin position="28"/>
        <end position="60"/>
    </location>
</feature>
<accession>A0A848LVM6</accession>
<feature type="signal peptide" evidence="2">
    <location>
        <begin position="1"/>
        <end position="26"/>
    </location>
</feature>
<feature type="region of interest" description="Disordered" evidence="1">
    <location>
        <begin position="125"/>
        <end position="147"/>
    </location>
</feature>
<organism evidence="3 4">
    <name type="scientific">Pyxidicoccus fallax</name>
    <dbReference type="NCBI Taxonomy" id="394095"/>
    <lineage>
        <taxon>Bacteria</taxon>
        <taxon>Pseudomonadati</taxon>
        <taxon>Myxococcota</taxon>
        <taxon>Myxococcia</taxon>
        <taxon>Myxococcales</taxon>
        <taxon>Cystobacterineae</taxon>
        <taxon>Myxococcaceae</taxon>
        <taxon>Pyxidicoccus</taxon>
    </lineage>
</organism>
<feature type="compositionally biased region" description="Polar residues" evidence="1">
    <location>
        <begin position="137"/>
        <end position="147"/>
    </location>
</feature>
<evidence type="ECO:0000256" key="1">
    <source>
        <dbReference type="SAM" id="MobiDB-lite"/>
    </source>
</evidence>
<protein>
    <submittedName>
        <fullName evidence="3">DUF3060 domain-containing protein</fullName>
    </submittedName>
</protein>
<feature type="chain" id="PRO_5033025764" evidence="2">
    <location>
        <begin position="27"/>
        <end position="147"/>
    </location>
</feature>
<sequence length="147" mass="15099">MSRNGRSRVLSGLVACLLAVPLMAGAQGKDGGTASQDAAKKAMAPQLGSGASPVETNEEGRLQVSGAMRKEAVSCTPGQGVDIAGTSHDFQLTGDCGDVVVSGNNNKVKVETAKAITVMGVGNKVTWKKGDPKQETRGTNNSLTREK</sequence>
<dbReference type="EMBL" id="JABBJJ010000344">
    <property type="protein sequence ID" value="NMO21699.1"/>
    <property type="molecule type" value="Genomic_DNA"/>
</dbReference>
<dbReference type="AlphaFoldDB" id="A0A848LVM6"/>
<gene>
    <name evidence="3" type="ORF">HG543_43655</name>
</gene>
<proteinExistence type="predicted"/>
<reference evidence="3 4" key="1">
    <citation type="submission" date="2020-04" db="EMBL/GenBank/DDBJ databases">
        <title>Draft genome of Pyxidicoccus fallax type strain.</title>
        <authorList>
            <person name="Whitworth D.E."/>
        </authorList>
    </citation>
    <scope>NUCLEOTIDE SEQUENCE [LARGE SCALE GENOMIC DNA]</scope>
    <source>
        <strain evidence="3 4">DSM 14698</strain>
    </source>
</reference>
<evidence type="ECO:0000313" key="4">
    <source>
        <dbReference type="Proteomes" id="UP000518300"/>
    </source>
</evidence>
<name>A0A848LVM6_9BACT</name>
<dbReference type="RefSeq" id="WP_169350876.1">
    <property type="nucleotide sequence ID" value="NZ_JABBJJ010000344.1"/>
</dbReference>
<dbReference type="Proteomes" id="UP000518300">
    <property type="component" value="Unassembled WGS sequence"/>
</dbReference>
<keyword evidence="2" id="KW-0732">Signal</keyword>
<dbReference type="InterPro" id="IPR021417">
    <property type="entry name" value="DUF3060"/>
</dbReference>
<dbReference type="Pfam" id="PF11259">
    <property type="entry name" value="DUF3060"/>
    <property type="match status" value="1"/>
</dbReference>
<keyword evidence="4" id="KW-1185">Reference proteome</keyword>
<comment type="caution">
    <text evidence="3">The sequence shown here is derived from an EMBL/GenBank/DDBJ whole genome shotgun (WGS) entry which is preliminary data.</text>
</comment>